<protein>
    <submittedName>
        <fullName evidence="1">SAM-dependent methyltransferase</fullName>
    </submittedName>
</protein>
<name>A0A2W5BQC8_9BACT</name>
<accession>A0A2W5BQC8</accession>
<proteinExistence type="predicted"/>
<dbReference type="InterPro" id="IPR029063">
    <property type="entry name" value="SAM-dependent_MTases_sf"/>
</dbReference>
<organism evidence="1 2">
    <name type="scientific">Micavibrio aeruginosavorus</name>
    <dbReference type="NCBI Taxonomy" id="349221"/>
    <lineage>
        <taxon>Bacteria</taxon>
        <taxon>Pseudomonadati</taxon>
        <taxon>Bdellovibrionota</taxon>
        <taxon>Bdellovibrionia</taxon>
        <taxon>Bdellovibrionales</taxon>
        <taxon>Pseudobdellovibrionaceae</taxon>
        <taxon>Micavibrio</taxon>
    </lineage>
</organism>
<dbReference type="EMBL" id="QFNK01000148">
    <property type="protein sequence ID" value="PZO85415.1"/>
    <property type="molecule type" value="Genomic_DNA"/>
</dbReference>
<reference evidence="1 2" key="1">
    <citation type="submission" date="2017-08" db="EMBL/GenBank/DDBJ databases">
        <title>Infants hospitalized years apart are colonized by the same room-sourced microbial strains.</title>
        <authorList>
            <person name="Brooks B."/>
            <person name="Olm M.R."/>
            <person name="Firek B.A."/>
            <person name="Baker R."/>
            <person name="Thomas B.C."/>
            <person name="Morowitz M.J."/>
            <person name="Banfield J.F."/>
        </authorList>
    </citation>
    <scope>NUCLEOTIDE SEQUENCE [LARGE SCALE GENOMIC DNA]</scope>
    <source>
        <strain evidence="1">S2_018_000_R2_104</strain>
    </source>
</reference>
<dbReference type="Gene3D" id="3.40.50.150">
    <property type="entry name" value="Vaccinia Virus protein VP39"/>
    <property type="match status" value="1"/>
</dbReference>
<dbReference type="InterPro" id="IPR013780">
    <property type="entry name" value="Glyco_hydro_b"/>
</dbReference>
<evidence type="ECO:0000313" key="1">
    <source>
        <dbReference type="EMBL" id="PZO85415.1"/>
    </source>
</evidence>
<keyword evidence="1" id="KW-0808">Transferase</keyword>
<dbReference type="GO" id="GO:0032259">
    <property type="term" value="P:methylation"/>
    <property type="evidence" value="ECO:0007669"/>
    <property type="project" value="UniProtKB-KW"/>
</dbReference>
<dbReference type="SUPFAM" id="SSF53335">
    <property type="entry name" value="S-adenosyl-L-methionine-dependent methyltransferases"/>
    <property type="match status" value="1"/>
</dbReference>
<gene>
    <name evidence="1" type="ORF">DI626_07475</name>
</gene>
<dbReference type="Gene3D" id="2.60.40.1180">
    <property type="entry name" value="Golgi alpha-mannosidase II"/>
    <property type="match status" value="1"/>
</dbReference>
<evidence type="ECO:0000313" key="2">
    <source>
        <dbReference type="Proteomes" id="UP000249557"/>
    </source>
</evidence>
<dbReference type="PANTHER" id="PTHR43042:SF2">
    <property type="entry name" value="SAM-DEPENDENT METHYLTRANSFERASE"/>
    <property type="match status" value="1"/>
</dbReference>
<dbReference type="CDD" id="cd02440">
    <property type="entry name" value="AdoMet_MTases"/>
    <property type="match status" value="1"/>
</dbReference>
<comment type="caution">
    <text evidence="1">The sequence shown here is derived from an EMBL/GenBank/DDBJ whole genome shotgun (WGS) entry which is preliminary data.</text>
</comment>
<dbReference type="Proteomes" id="UP000249557">
    <property type="component" value="Unassembled WGS sequence"/>
</dbReference>
<dbReference type="PANTHER" id="PTHR43042">
    <property type="entry name" value="SAM-DEPENDENT METHYLTRANSFERASE"/>
    <property type="match status" value="1"/>
</dbReference>
<keyword evidence="1" id="KW-0489">Methyltransferase</keyword>
<sequence length="298" mass="33644">MNSFTPNILTENGWADYALLDSGDGRKLERFGKYIVSRPEPQALWQKSLSEAEWKKADATFTNASEKEEDDKGSWQQHKKLPETWNVGVEGATMCCRLMTYRHMGLFPEQRPHWQWFSNIIKNSSKRPFKVLNLFGYTGAASLIAAASGAEVTHVDASKKAIQWSRENQDASNLTESKIRWICDDAAKFVAREGRRGNKYDGILLDPPRYGRGPEGEVWKFETDVAPLLSACADLLADDAKFMILTAYTMRLSSLTLDHMMRDALKGRKGTTDHGELLLADKTGKRPLPTSMFSRWSA</sequence>
<dbReference type="GO" id="GO:0008168">
    <property type="term" value="F:methyltransferase activity"/>
    <property type="evidence" value="ECO:0007669"/>
    <property type="project" value="UniProtKB-KW"/>
</dbReference>
<dbReference type="Pfam" id="PF03602">
    <property type="entry name" value="Cons_hypoth95"/>
    <property type="match status" value="1"/>
</dbReference>
<dbReference type="AlphaFoldDB" id="A0A2W5BQC8"/>